<evidence type="ECO:0000313" key="17">
    <source>
        <dbReference type="EMBL" id="QBN20443.1"/>
    </source>
</evidence>
<keyword evidence="5" id="KW-0547">Nucleotide-binding</keyword>
<keyword evidence="4" id="KW-0808">Transferase</keyword>
<keyword evidence="8" id="KW-0902">Two-component regulatory system</keyword>
<evidence type="ECO:0000256" key="5">
    <source>
        <dbReference type="ARBA" id="ARBA00022741"/>
    </source>
</evidence>
<evidence type="ECO:0000256" key="9">
    <source>
        <dbReference type="ARBA" id="ARBA00023015"/>
    </source>
</evidence>
<proteinExistence type="predicted"/>
<dbReference type="SUPFAM" id="SSF46689">
    <property type="entry name" value="Homeodomain-like"/>
    <property type="match status" value="1"/>
</dbReference>
<keyword evidence="10" id="KW-0238">DNA-binding</keyword>
<keyword evidence="13" id="KW-0472">Membrane</keyword>
<evidence type="ECO:0000256" key="10">
    <source>
        <dbReference type="ARBA" id="ARBA00023125"/>
    </source>
</evidence>
<evidence type="ECO:0000256" key="4">
    <source>
        <dbReference type="ARBA" id="ARBA00022679"/>
    </source>
</evidence>
<dbReference type="AlphaFoldDB" id="A0A4P6YIV8"/>
<keyword evidence="6" id="KW-0418">Kinase</keyword>
<evidence type="ECO:0000259" key="14">
    <source>
        <dbReference type="PROSITE" id="PS01124"/>
    </source>
</evidence>
<dbReference type="Pfam" id="PF00072">
    <property type="entry name" value="Response_reg"/>
    <property type="match status" value="1"/>
</dbReference>
<evidence type="ECO:0000256" key="2">
    <source>
        <dbReference type="ARBA" id="ARBA00012438"/>
    </source>
</evidence>
<reference evidence="18" key="1">
    <citation type="submission" date="2019-03" db="EMBL/GenBank/DDBJ databases">
        <title>Flavobacterium sp.</title>
        <authorList>
            <person name="Kim H."/>
        </authorList>
    </citation>
    <scope>NUCLEOTIDE SEQUENCE [LARGE SCALE GENOMIC DNA]</scope>
    <source>
        <strain evidence="18">GS13</strain>
    </source>
</reference>
<dbReference type="PRINTS" id="PR00344">
    <property type="entry name" value="BCTRLSENSOR"/>
</dbReference>
<feature type="domain" description="HTH araC/xylS-type" evidence="14">
    <location>
        <begin position="1172"/>
        <end position="1271"/>
    </location>
</feature>
<keyword evidence="13" id="KW-1133">Transmembrane helix</keyword>
<dbReference type="OrthoDB" id="1522078at2"/>
<dbReference type="GO" id="GO:0005524">
    <property type="term" value="F:ATP binding"/>
    <property type="evidence" value="ECO:0007669"/>
    <property type="project" value="UniProtKB-KW"/>
</dbReference>
<dbReference type="InterPro" id="IPR011123">
    <property type="entry name" value="Y_Y_Y"/>
</dbReference>
<dbReference type="SUPFAM" id="SSF47384">
    <property type="entry name" value="Homodimeric domain of signal transducing histidine kinase"/>
    <property type="match status" value="1"/>
</dbReference>
<dbReference type="InterPro" id="IPR011006">
    <property type="entry name" value="CheY-like_superfamily"/>
</dbReference>
<dbReference type="InterPro" id="IPR003594">
    <property type="entry name" value="HATPase_dom"/>
</dbReference>
<dbReference type="KEGG" id="fnk:E1750_17145"/>
<dbReference type="InterPro" id="IPR018062">
    <property type="entry name" value="HTH_AraC-typ_CS"/>
</dbReference>
<dbReference type="InterPro" id="IPR004358">
    <property type="entry name" value="Sig_transdc_His_kin-like_C"/>
</dbReference>
<evidence type="ECO:0000256" key="8">
    <source>
        <dbReference type="ARBA" id="ARBA00023012"/>
    </source>
</evidence>
<evidence type="ECO:0000259" key="16">
    <source>
        <dbReference type="PROSITE" id="PS50110"/>
    </source>
</evidence>
<dbReference type="Gene3D" id="1.10.287.130">
    <property type="match status" value="1"/>
</dbReference>
<evidence type="ECO:0000256" key="12">
    <source>
        <dbReference type="PROSITE-ProRule" id="PRU00169"/>
    </source>
</evidence>
<dbReference type="SMART" id="SM00342">
    <property type="entry name" value="HTH_ARAC"/>
    <property type="match status" value="1"/>
</dbReference>
<name>A0A4P6YIV8_9FLAO</name>
<gene>
    <name evidence="17" type="ORF">E1750_17145</name>
</gene>
<dbReference type="CDD" id="cd00075">
    <property type="entry name" value="HATPase"/>
    <property type="match status" value="1"/>
</dbReference>
<dbReference type="Pfam" id="PF12833">
    <property type="entry name" value="HTH_18"/>
    <property type="match status" value="1"/>
</dbReference>
<dbReference type="InterPro" id="IPR036890">
    <property type="entry name" value="HATPase_C_sf"/>
</dbReference>
<dbReference type="Pfam" id="PF02518">
    <property type="entry name" value="HATPase_c"/>
    <property type="match status" value="1"/>
</dbReference>
<dbReference type="SMART" id="SM00388">
    <property type="entry name" value="HisKA"/>
    <property type="match status" value="1"/>
</dbReference>
<feature type="modified residue" description="4-aspartylphosphate" evidence="12">
    <location>
        <position position="1073"/>
    </location>
</feature>
<keyword evidence="13" id="KW-0812">Transmembrane</keyword>
<feature type="domain" description="Response regulatory" evidence="16">
    <location>
        <begin position="1025"/>
        <end position="1140"/>
    </location>
</feature>
<dbReference type="InterPro" id="IPR005467">
    <property type="entry name" value="His_kinase_dom"/>
</dbReference>
<evidence type="ECO:0000256" key="7">
    <source>
        <dbReference type="ARBA" id="ARBA00022840"/>
    </source>
</evidence>
<dbReference type="Proteomes" id="UP000291124">
    <property type="component" value="Chromosome"/>
</dbReference>
<evidence type="ECO:0000256" key="11">
    <source>
        <dbReference type="ARBA" id="ARBA00023163"/>
    </source>
</evidence>
<feature type="domain" description="Histidine kinase" evidence="15">
    <location>
        <begin position="784"/>
        <end position="995"/>
    </location>
</feature>
<feature type="transmembrane region" description="Helical" evidence="13">
    <location>
        <begin position="741"/>
        <end position="765"/>
    </location>
</feature>
<dbReference type="SUPFAM" id="SSF52172">
    <property type="entry name" value="CheY-like"/>
    <property type="match status" value="1"/>
</dbReference>
<dbReference type="InterPro" id="IPR001789">
    <property type="entry name" value="Sig_transdc_resp-reg_receiver"/>
</dbReference>
<evidence type="ECO:0000256" key="1">
    <source>
        <dbReference type="ARBA" id="ARBA00000085"/>
    </source>
</evidence>
<dbReference type="PROSITE" id="PS50110">
    <property type="entry name" value="RESPONSE_REGULATORY"/>
    <property type="match status" value="1"/>
</dbReference>
<dbReference type="FunFam" id="3.30.565.10:FF:000037">
    <property type="entry name" value="Hybrid sensor histidine kinase/response regulator"/>
    <property type="match status" value="1"/>
</dbReference>
<accession>A0A4P6YIV8</accession>
<dbReference type="PANTHER" id="PTHR43547:SF2">
    <property type="entry name" value="HYBRID SIGNAL TRANSDUCTION HISTIDINE KINASE C"/>
    <property type="match status" value="1"/>
</dbReference>
<evidence type="ECO:0000313" key="18">
    <source>
        <dbReference type="Proteomes" id="UP000291124"/>
    </source>
</evidence>
<dbReference type="GO" id="GO:0043565">
    <property type="term" value="F:sequence-specific DNA binding"/>
    <property type="evidence" value="ECO:0007669"/>
    <property type="project" value="InterPro"/>
</dbReference>
<keyword evidence="9" id="KW-0805">Transcription regulation</keyword>
<dbReference type="SUPFAM" id="SSF55874">
    <property type="entry name" value="ATPase domain of HSP90 chaperone/DNA topoisomerase II/histidine kinase"/>
    <property type="match status" value="1"/>
</dbReference>
<dbReference type="Pfam" id="PF07495">
    <property type="entry name" value="Y_Y_Y"/>
    <property type="match status" value="1"/>
</dbReference>
<dbReference type="CDD" id="cd17546">
    <property type="entry name" value="REC_hyHK_CKI1_RcsC-like"/>
    <property type="match status" value="1"/>
</dbReference>
<keyword evidence="7" id="KW-0067">ATP-binding</keyword>
<protein>
    <recommendedName>
        <fullName evidence="2">histidine kinase</fullName>
        <ecNumber evidence="2">2.7.13.3</ecNumber>
    </recommendedName>
</protein>
<dbReference type="Gene3D" id="2.60.40.10">
    <property type="entry name" value="Immunoglobulins"/>
    <property type="match status" value="1"/>
</dbReference>
<dbReference type="InterPro" id="IPR015943">
    <property type="entry name" value="WD40/YVTN_repeat-like_dom_sf"/>
</dbReference>
<evidence type="ECO:0000256" key="3">
    <source>
        <dbReference type="ARBA" id="ARBA00022553"/>
    </source>
</evidence>
<organism evidence="17 18">
    <name type="scientific">Flavobacterium nackdongense</name>
    <dbReference type="NCBI Taxonomy" id="2547394"/>
    <lineage>
        <taxon>Bacteria</taxon>
        <taxon>Pseudomonadati</taxon>
        <taxon>Bacteroidota</taxon>
        <taxon>Flavobacteriia</taxon>
        <taxon>Flavobacteriales</taxon>
        <taxon>Flavobacteriaceae</taxon>
        <taxon>Flavobacterium</taxon>
    </lineage>
</organism>
<dbReference type="InterPro" id="IPR003661">
    <property type="entry name" value="HisK_dim/P_dom"/>
</dbReference>
<sequence length="1275" mass="144498">MEAQSYAVFEKLKSDNDITQSIIYAVAQDKYGSIWLATEEGVVRNDSRDSYVYNKYYGLPEGVNNRILTVFIDSKQRIWIGTENGLCVYNAKEDKFRLVSAKSQTSSFIVSKIVEDNKGVIWISANNGLWKCSWNSEQYVLNEIVNPAFFSICAINSSILFSNANSLFLLNTLNNTTTKIEGFPVSTSSITTIKKIGQYVFIGTTNGKLYRTDVNFSGFAVVLSDARLNDFTIKDIVVYNKNYFVATDGGGVIVLDKNFKIIKQYLHNEDDIDSISSDGVHDLFVDKQNILWIATYGGELNYINSLKNNFTVIKHQTRNTNSLSNNLCRSFLDVGNNTVWFGTKNGINIWNRNINSWKHLKNIGNSSTGEIILTMALDGDYVWAGTYYSGLFKINKNTLALEHYGDTEPIQRNIPIKKVFKVYIDKQNNKWIGGVNGNLTEIKANGQIKVYGINQIRDIIQAKNGDIITVGKNGVFRISTAGVLSEIINLRAKKGSLEYVTLNSVLETKEGKLLIGSNGAGIIIYDIQTKKISTITSDSDLPSDIVQGIIEHSPDEYWVSTTKGIAKILISESLTTIVKYDKSDGLSSNEFNYNAYAKLNSGELIFGGLDGVTLFHPNKISTQAYLPQVVLEEFSLFNEIVKPGTKILESHINETELLNLKYSQNSIAFKFIGVLHGFSSKVKYTWKLEGFDENWSKPSSKIRVNYTNLSYGDYTFKVRASNKDGIWGQEKSVVISIARPWWASYLAYLIYVLIFGGLLYAVVYVTTLWQSKRNKEEQINTLNNITHEIKTPLSILIASLENETDVSNKSEIKSNIKRLNSLIGQMLNFHIVTSDNDIPVEISKIRIDEYFLDITNHFNPLLSEKKLDIVINNSFEKEIFYFEKEDLDKIMFNLISNAIKYSKENGKITVAISYNKKENLIIEISDNGIGIPKDEQKYILNNYYRARNVANSKYSGTGLGLMIVKNLVEKSKGKISFESKEDMGTTFRVELPNQESSYLLSAIKKDDATAVSFDVSELERFNNCKILIVEDNDTIRRNMVQFLENYFLIYEATNGKEGLDMALQIFPDLILTDYIMPLMDGVEMCNAIKDDINLNHIPVFMMTVLHSSSHEQKSIESGITEYFEKPININILLAKINNLFSWQEKLKGKYMHQGDVDNAEKFKTKKDADFIEKLELIVLDKIRDEEFTLQDICNKIGMSRTSLYMKLKSLIDLSPQDFIIHTKLKYAKRLLVEGDINIKEVAYSAGFANPKYFSTSFKKQFGMTPTEFVSSLGRE</sequence>
<dbReference type="GO" id="GO:0003700">
    <property type="term" value="F:DNA-binding transcription factor activity"/>
    <property type="evidence" value="ECO:0007669"/>
    <property type="project" value="InterPro"/>
</dbReference>
<dbReference type="EMBL" id="CP037933">
    <property type="protein sequence ID" value="QBN20443.1"/>
    <property type="molecule type" value="Genomic_DNA"/>
</dbReference>
<dbReference type="PROSITE" id="PS01124">
    <property type="entry name" value="HTH_ARAC_FAMILY_2"/>
    <property type="match status" value="1"/>
</dbReference>
<dbReference type="InterPro" id="IPR009057">
    <property type="entry name" value="Homeodomain-like_sf"/>
</dbReference>
<dbReference type="Pfam" id="PF07494">
    <property type="entry name" value="Reg_prop"/>
    <property type="match status" value="2"/>
</dbReference>
<dbReference type="PANTHER" id="PTHR43547">
    <property type="entry name" value="TWO-COMPONENT HISTIDINE KINASE"/>
    <property type="match status" value="1"/>
</dbReference>
<dbReference type="RefSeq" id="WP_133277943.1">
    <property type="nucleotide sequence ID" value="NZ_CP037933.1"/>
</dbReference>
<evidence type="ECO:0000256" key="6">
    <source>
        <dbReference type="ARBA" id="ARBA00022777"/>
    </source>
</evidence>
<dbReference type="Gene3D" id="1.10.10.60">
    <property type="entry name" value="Homeodomain-like"/>
    <property type="match status" value="1"/>
</dbReference>
<dbReference type="Gene3D" id="2.130.10.10">
    <property type="entry name" value="YVTN repeat-like/Quinoprotein amine dehydrogenase"/>
    <property type="match status" value="2"/>
</dbReference>
<dbReference type="CDD" id="cd00082">
    <property type="entry name" value="HisKA"/>
    <property type="match status" value="1"/>
</dbReference>
<comment type="catalytic activity">
    <reaction evidence="1">
        <text>ATP + protein L-histidine = ADP + protein N-phospho-L-histidine.</text>
        <dbReference type="EC" id="2.7.13.3"/>
    </reaction>
</comment>
<dbReference type="InterPro" id="IPR036097">
    <property type="entry name" value="HisK_dim/P_sf"/>
</dbReference>
<dbReference type="Gene3D" id="3.40.50.2300">
    <property type="match status" value="1"/>
</dbReference>
<evidence type="ECO:0000259" key="15">
    <source>
        <dbReference type="PROSITE" id="PS50109"/>
    </source>
</evidence>
<keyword evidence="3 12" id="KW-0597">Phosphoprotein</keyword>
<dbReference type="GO" id="GO:0000155">
    <property type="term" value="F:phosphorelay sensor kinase activity"/>
    <property type="evidence" value="ECO:0007669"/>
    <property type="project" value="InterPro"/>
</dbReference>
<dbReference type="EC" id="2.7.13.3" evidence="2"/>
<dbReference type="SUPFAM" id="SSF63829">
    <property type="entry name" value="Calcium-dependent phosphotriesterase"/>
    <property type="match status" value="2"/>
</dbReference>
<dbReference type="InterPro" id="IPR013783">
    <property type="entry name" value="Ig-like_fold"/>
</dbReference>
<evidence type="ECO:0000256" key="13">
    <source>
        <dbReference type="SAM" id="Phobius"/>
    </source>
</evidence>
<dbReference type="SMART" id="SM00387">
    <property type="entry name" value="HATPase_c"/>
    <property type="match status" value="1"/>
</dbReference>
<dbReference type="InterPro" id="IPR018060">
    <property type="entry name" value="HTH_AraC"/>
</dbReference>
<dbReference type="PROSITE" id="PS50109">
    <property type="entry name" value="HIS_KIN"/>
    <property type="match status" value="1"/>
</dbReference>
<dbReference type="SMART" id="SM00448">
    <property type="entry name" value="REC"/>
    <property type="match status" value="1"/>
</dbReference>
<dbReference type="Gene3D" id="3.30.565.10">
    <property type="entry name" value="Histidine kinase-like ATPase, C-terminal domain"/>
    <property type="match status" value="1"/>
</dbReference>
<dbReference type="InterPro" id="IPR011110">
    <property type="entry name" value="Reg_prop"/>
</dbReference>
<keyword evidence="18" id="KW-1185">Reference proteome</keyword>
<dbReference type="PROSITE" id="PS00041">
    <property type="entry name" value="HTH_ARAC_FAMILY_1"/>
    <property type="match status" value="1"/>
</dbReference>
<keyword evidence="11" id="KW-0804">Transcription</keyword>